<sequence length="42" mass="4674">MTEVVQYLDSLVTIINSKIDAPLQGWHANVDLKLVLSTYTAL</sequence>
<accession>A0A9N8W327</accession>
<evidence type="ECO:0000313" key="1">
    <source>
        <dbReference type="EMBL" id="CAG8469186.1"/>
    </source>
</evidence>
<reference evidence="1" key="1">
    <citation type="submission" date="2021-06" db="EMBL/GenBank/DDBJ databases">
        <authorList>
            <person name="Kallberg Y."/>
            <person name="Tangrot J."/>
            <person name="Rosling A."/>
        </authorList>
    </citation>
    <scope>NUCLEOTIDE SEQUENCE</scope>
    <source>
        <strain evidence="1">FL966</strain>
    </source>
</reference>
<keyword evidence="2" id="KW-1185">Reference proteome</keyword>
<name>A0A9N8W327_9GLOM</name>
<comment type="caution">
    <text evidence="1">The sequence shown here is derived from an EMBL/GenBank/DDBJ whole genome shotgun (WGS) entry which is preliminary data.</text>
</comment>
<dbReference type="EMBL" id="CAJVQA010000330">
    <property type="protein sequence ID" value="CAG8469186.1"/>
    <property type="molecule type" value="Genomic_DNA"/>
</dbReference>
<evidence type="ECO:0000313" key="2">
    <source>
        <dbReference type="Proteomes" id="UP000789759"/>
    </source>
</evidence>
<protein>
    <submittedName>
        <fullName evidence="1">13028_t:CDS:1</fullName>
    </submittedName>
</protein>
<dbReference type="AlphaFoldDB" id="A0A9N8W327"/>
<proteinExistence type="predicted"/>
<organism evidence="1 2">
    <name type="scientific">Cetraspora pellucida</name>
    <dbReference type="NCBI Taxonomy" id="1433469"/>
    <lineage>
        <taxon>Eukaryota</taxon>
        <taxon>Fungi</taxon>
        <taxon>Fungi incertae sedis</taxon>
        <taxon>Mucoromycota</taxon>
        <taxon>Glomeromycotina</taxon>
        <taxon>Glomeromycetes</taxon>
        <taxon>Diversisporales</taxon>
        <taxon>Gigasporaceae</taxon>
        <taxon>Cetraspora</taxon>
    </lineage>
</organism>
<gene>
    <name evidence="1" type="ORF">CPELLU_LOCUS990</name>
</gene>
<dbReference type="Proteomes" id="UP000789759">
    <property type="component" value="Unassembled WGS sequence"/>
</dbReference>